<proteinExistence type="predicted"/>
<protein>
    <submittedName>
        <fullName evidence="2">Uncharacterized protein</fullName>
    </submittedName>
</protein>
<accession>A0AAV2DZG1</accession>
<dbReference type="AlphaFoldDB" id="A0AAV2DZG1"/>
<name>A0AAV2DZG1_9ROSI</name>
<gene>
    <name evidence="2" type="ORF">LTRI10_LOCUS20590</name>
</gene>
<dbReference type="Proteomes" id="UP001497516">
    <property type="component" value="Chromosome 3"/>
</dbReference>
<evidence type="ECO:0000313" key="2">
    <source>
        <dbReference type="EMBL" id="CAL1379046.1"/>
    </source>
</evidence>
<evidence type="ECO:0000256" key="1">
    <source>
        <dbReference type="SAM" id="MobiDB-lite"/>
    </source>
</evidence>
<feature type="region of interest" description="Disordered" evidence="1">
    <location>
        <begin position="56"/>
        <end position="76"/>
    </location>
</feature>
<keyword evidence="3" id="KW-1185">Reference proteome</keyword>
<evidence type="ECO:0000313" key="3">
    <source>
        <dbReference type="Proteomes" id="UP001497516"/>
    </source>
</evidence>
<sequence>MSCDWCSSTNHMISECQLMKEASTPEEQVSFIANARNNNPYSNTYNLEWQNHPNFPWSSPSNPRPPVFQGSTWNYQPRPSFIQQRPQFQGSNFQQPFQAKGCRGF</sequence>
<organism evidence="2 3">
    <name type="scientific">Linum trigynum</name>
    <dbReference type="NCBI Taxonomy" id="586398"/>
    <lineage>
        <taxon>Eukaryota</taxon>
        <taxon>Viridiplantae</taxon>
        <taxon>Streptophyta</taxon>
        <taxon>Embryophyta</taxon>
        <taxon>Tracheophyta</taxon>
        <taxon>Spermatophyta</taxon>
        <taxon>Magnoliopsida</taxon>
        <taxon>eudicotyledons</taxon>
        <taxon>Gunneridae</taxon>
        <taxon>Pentapetalae</taxon>
        <taxon>rosids</taxon>
        <taxon>fabids</taxon>
        <taxon>Malpighiales</taxon>
        <taxon>Linaceae</taxon>
        <taxon>Linum</taxon>
    </lineage>
</organism>
<dbReference type="EMBL" id="OZ034816">
    <property type="protein sequence ID" value="CAL1379046.1"/>
    <property type="molecule type" value="Genomic_DNA"/>
</dbReference>
<reference evidence="2 3" key="1">
    <citation type="submission" date="2024-04" db="EMBL/GenBank/DDBJ databases">
        <authorList>
            <person name="Fracassetti M."/>
        </authorList>
    </citation>
    <scope>NUCLEOTIDE SEQUENCE [LARGE SCALE GENOMIC DNA]</scope>
</reference>